<evidence type="ECO:0000259" key="4">
    <source>
        <dbReference type="PROSITE" id="PS50126"/>
    </source>
</evidence>
<organism evidence="5">
    <name type="scientific">viral metagenome</name>
    <dbReference type="NCBI Taxonomy" id="1070528"/>
    <lineage>
        <taxon>unclassified sequences</taxon>
        <taxon>metagenomes</taxon>
        <taxon>organismal metagenomes</taxon>
    </lineage>
</organism>
<dbReference type="InterPro" id="IPR003029">
    <property type="entry name" value="S1_domain"/>
</dbReference>
<keyword evidence="2" id="KW-0396">Initiation factor</keyword>
<name>A0A6C0EC53_9ZZZZ</name>
<proteinExistence type="inferred from homology"/>
<evidence type="ECO:0000313" key="5">
    <source>
        <dbReference type="EMBL" id="QHT26100.1"/>
    </source>
</evidence>
<dbReference type="Pfam" id="PF00575">
    <property type="entry name" value="S1"/>
    <property type="match status" value="1"/>
</dbReference>
<dbReference type="InterPro" id="IPR012340">
    <property type="entry name" value="NA-bd_OB-fold"/>
</dbReference>
<dbReference type="SUPFAM" id="SSF50249">
    <property type="entry name" value="Nucleic acid-binding proteins"/>
    <property type="match status" value="1"/>
</dbReference>
<dbReference type="PANTHER" id="PTHR10602:SF0">
    <property type="entry name" value="EUKARYOTIC TRANSLATION INITIATION FACTOR 2 SUBUNIT 1"/>
    <property type="match status" value="1"/>
</dbReference>
<dbReference type="PANTHER" id="PTHR10602">
    <property type="entry name" value="EUKARYOTIC TRANSLATION INITIATION FACTOR 2 SUBUNIT 1"/>
    <property type="match status" value="1"/>
</dbReference>
<dbReference type="InterPro" id="IPR011488">
    <property type="entry name" value="TIF_2_asu"/>
</dbReference>
<evidence type="ECO:0000256" key="3">
    <source>
        <dbReference type="ARBA" id="ARBA00022917"/>
    </source>
</evidence>
<keyword evidence="3" id="KW-0648">Protein biosynthesis</keyword>
<dbReference type="AlphaFoldDB" id="A0A6C0EC53"/>
<dbReference type="GO" id="GO:0003743">
    <property type="term" value="F:translation initiation factor activity"/>
    <property type="evidence" value="ECO:0007669"/>
    <property type="project" value="UniProtKB-KW"/>
</dbReference>
<sequence>MSYYGNEFPDINSIIFAELTSVSQGSGVYVKLLEYEHLEGFIPETEINKYKVNPEKFLKYNESFPVCVLDIDKTKKLLDLSYKKVREEDRDKFKRNFSYIKKFYNIIKELSNIDDTVDSFEYLLDNVFRKVFNKDTLRLEISTESLFLHLIEQPDEIFTEEKFKLENIYKYIKHITDNLAITPLVTTCDFELVVLEESAPEKIIDILTKNINAEITYLSPKYKITVSALHYKTCDDEIEMIKEQIKKNTKGINCILSFGENKIVKQRNIEYKFKKV</sequence>
<comment type="similarity">
    <text evidence="1">Belongs to the eIF-2-alpha family.</text>
</comment>
<dbReference type="GO" id="GO:0003723">
    <property type="term" value="F:RNA binding"/>
    <property type="evidence" value="ECO:0007669"/>
    <property type="project" value="InterPro"/>
</dbReference>
<dbReference type="GO" id="GO:0043022">
    <property type="term" value="F:ribosome binding"/>
    <property type="evidence" value="ECO:0007669"/>
    <property type="project" value="TreeGrafter"/>
</dbReference>
<feature type="domain" description="S1 motif" evidence="4">
    <location>
        <begin position="12"/>
        <end position="83"/>
    </location>
</feature>
<dbReference type="EMBL" id="MN739778">
    <property type="protein sequence ID" value="QHT26100.1"/>
    <property type="molecule type" value="Genomic_DNA"/>
</dbReference>
<accession>A0A6C0EC53</accession>
<dbReference type="SMART" id="SM00316">
    <property type="entry name" value="S1"/>
    <property type="match status" value="1"/>
</dbReference>
<dbReference type="Gene3D" id="2.40.50.140">
    <property type="entry name" value="Nucleic acid-binding proteins"/>
    <property type="match status" value="1"/>
</dbReference>
<protein>
    <recommendedName>
        <fullName evidence="4">S1 motif domain-containing protein</fullName>
    </recommendedName>
</protein>
<dbReference type="PROSITE" id="PS50126">
    <property type="entry name" value="S1"/>
    <property type="match status" value="1"/>
</dbReference>
<evidence type="ECO:0000256" key="2">
    <source>
        <dbReference type="ARBA" id="ARBA00022540"/>
    </source>
</evidence>
<evidence type="ECO:0000256" key="1">
    <source>
        <dbReference type="ARBA" id="ARBA00007223"/>
    </source>
</evidence>
<reference evidence="5" key="1">
    <citation type="journal article" date="2020" name="Nature">
        <title>Giant virus diversity and host interactions through global metagenomics.</title>
        <authorList>
            <person name="Schulz F."/>
            <person name="Roux S."/>
            <person name="Paez-Espino D."/>
            <person name="Jungbluth S."/>
            <person name="Walsh D.A."/>
            <person name="Denef V.J."/>
            <person name="McMahon K.D."/>
            <person name="Konstantinidis K.T."/>
            <person name="Eloe-Fadrosh E.A."/>
            <person name="Kyrpides N.C."/>
            <person name="Woyke T."/>
        </authorList>
    </citation>
    <scope>NUCLEOTIDE SEQUENCE</scope>
    <source>
        <strain evidence="5">GVMAG-M-3300023179-27</strain>
    </source>
</reference>